<keyword evidence="4" id="KW-1185">Reference proteome</keyword>
<dbReference type="RefSeq" id="WP_048355009.1">
    <property type="nucleotide sequence ID" value="NZ_JARRTL010000037.1"/>
</dbReference>
<reference evidence="1" key="2">
    <citation type="submission" date="2015-10" db="EMBL/GenBank/DDBJ databases">
        <authorList>
            <person name="Gilbert D.G."/>
        </authorList>
    </citation>
    <scope>NUCLEOTIDE SEQUENCE</scope>
    <source>
        <strain evidence="1">GO-13</strain>
    </source>
</reference>
<proteinExistence type="predicted"/>
<evidence type="ECO:0000313" key="1">
    <source>
        <dbReference type="EMBL" id="KRT94817.1"/>
    </source>
</evidence>
<gene>
    <name evidence="1" type="ORF">AB447_214295</name>
    <name evidence="2" type="ORF">P8828_23955</name>
</gene>
<evidence type="ECO:0000313" key="4">
    <source>
        <dbReference type="Proteomes" id="UP001341297"/>
    </source>
</evidence>
<reference evidence="1 3" key="1">
    <citation type="journal article" date="2015" name="Int. J. Syst. Evol. Microbiol.">
        <title>Bacillus glycinifermentans sp. nov., isolated from fermented soybean paste.</title>
        <authorList>
            <person name="Kim S.J."/>
            <person name="Dunlap C.A."/>
            <person name="Kwon S.W."/>
            <person name="Rooney A.P."/>
        </authorList>
    </citation>
    <scope>NUCLEOTIDE SEQUENCE [LARGE SCALE GENOMIC DNA]</scope>
    <source>
        <strain evidence="1 3">GO-13</strain>
    </source>
</reference>
<dbReference type="EMBL" id="JARRTL010000037">
    <property type="protein sequence ID" value="MEC0487803.1"/>
    <property type="molecule type" value="Genomic_DNA"/>
</dbReference>
<protein>
    <submittedName>
        <fullName evidence="1">Uncharacterized protein</fullName>
    </submittedName>
</protein>
<dbReference type="Proteomes" id="UP000036168">
    <property type="component" value="Unassembled WGS sequence"/>
</dbReference>
<dbReference type="OrthoDB" id="2908024at2"/>
<evidence type="ECO:0000313" key="3">
    <source>
        <dbReference type="Proteomes" id="UP000036168"/>
    </source>
</evidence>
<dbReference type="EMBL" id="LECW02000005">
    <property type="protein sequence ID" value="KRT94817.1"/>
    <property type="molecule type" value="Genomic_DNA"/>
</dbReference>
<organism evidence="1 3">
    <name type="scientific">Bacillus glycinifermentans</name>
    <dbReference type="NCBI Taxonomy" id="1664069"/>
    <lineage>
        <taxon>Bacteria</taxon>
        <taxon>Bacillati</taxon>
        <taxon>Bacillota</taxon>
        <taxon>Bacilli</taxon>
        <taxon>Bacillales</taxon>
        <taxon>Bacillaceae</taxon>
        <taxon>Bacillus</taxon>
    </lineage>
</organism>
<dbReference type="Proteomes" id="UP001341297">
    <property type="component" value="Unassembled WGS sequence"/>
</dbReference>
<dbReference type="STRING" id="1664069.BGLY_3357"/>
<dbReference type="AlphaFoldDB" id="A0A0T6BT49"/>
<accession>A0A0T6BT49</accession>
<sequence length="62" mass="7207">MAKTITAPFSNRREDQQRLYKVNGSIVIDKNGRTYFSFPSMDAYREWQQLGTEAHQRKVGAL</sequence>
<comment type="caution">
    <text evidence="1">The sequence shown here is derived from an EMBL/GenBank/DDBJ whole genome shotgun (WGS) entry which is preliminary data.</text>
</comment>
<evidence type="ECO:0000313" key="2">
    <source>
        <dbReference type="EMBL" id="MEC0487803.1"/>
    </source>
</evidence>
<name>A0A0T6BT49_9BACI</name>
<reference evidence="2 4" key="3">
    <citation type="submission" date="2023-03" db="EMBL/GenBank/DDBJ databases">
        <title>Agriculturally important microbes genome sequencing.</title>
        <authorList>
            <person name="Dunlap C."/>
        </authorList>
    </citation>
    <scope>NUCLEOTIDE SEQUENCE [LARGE SCALE GENOMIC DNA]</scope>
    <source>
        <strain evidence="2 4">CBP-3203</strain>
    </source>
</reference>